<protein>
    <recommendedName>
        <fullName evidence="3">DUF7605 domain-containing protein</fullName>
    </recommendedName>
</protein>
<dbReference type="InterPro" id="IPR027417">
    <property type="entry name" value="P-loop_NTPase"/>
</dbReference>
<dbReference type="InterPro" id="IPR056024">
    <property type="entry name" value="DUF7605"/>
</dbReference>
<reference evidence="5" key="1">
    <citation type="journal article" date="2012" name="Science">
        <title>The Paleozoic origin of enzymatic lignin decomposition reconstructed from 31 fungal genomes.</title>
        <authorList>
            <person name="Floudas D."/>
            <person name="Binder M."/>
            <person name="Riley R."/>
            <person name="Barry K."/>
            <person name="Blanchette R.A."/>
            <person name="Henrissat B."/>
            <person name="Martinez A.T."/>
            <person name="Otillar R."/>
            <person name="Spatafora J.W."/>
            <person name="Yadav J.S."/>
            <person name="Aerts A."/>
            <person name="Benoit I."/>
            <person name="Boyd A."/>
            <person name="Carlson A."/>
            <person name="Copeland A."/>
            <person name="Coutinho P.M."/>
            <person name="de Vries R.P."/>
            <person name="Ferreira P."/>
            <person name="Findley K."/>
            <person name="Foster B."/>
            <person name="Gaskell J."/>
            <person name="Glotzer D."/>
            <person name="Gorecki P."/>
            <person name="Heitman J."/>
            <person name="Hesse C."/>
            <person name="Hori C."/>
            <person name="Igarashi K."/>
            <person name="Jurgens J.A."/>
            <person name="Kallen N."/>
            <person name="Kersten P."/>
            <person name="Kohler A."/>
            <person name="Kuees U."/>
            <person name="Kumar T.K.A."/>
            <person name="Kuo A."/>
            <person name="LaButti K."/>
            <person name="Larrondo L.F."/>
            <person name="Lindquist E."/>
            <person name="Ling A."/>
            <person name="Lombard V."/>
            <person name="Lucas S."/>
            <person name="Lundell T."/>
            <person name="Martin R."/>
            <person name="McLaughlin D.J."/>
            <person name="Morgenstern I."/>
            <person name="Morin E."/>
            <person name="Murat C."/>
            <person name="Nagy L.G."/>
            <person name="Nolan M."/>
            <person name="Ohm R.A."/>
            <person name="Patyshakuliyeva A."/>
            <person name="Rokas A."/>
            <person name="Ruiz-Duenas F.J."/>
            <person name="Sabat G."/>
            <person name="Salamov A."/>
            <person name="Samejima M."/>
            <person name="Schmutz J."/>
            <person name="Slot J.C."/>
            <person name="St John F."/>
            <person name="Stenlid J."/>
            <person name="Sun H."/>
            <person name="Sun S."/>
            <person name="Syed K."/>
            <person name="Tsang A."/>
            <person name="Wiebenga A."/>
            <person name="Young D."/>
            <person name="Pisabarro A."/>
            <person name="Eastwood D.C."/>
            <person name="Martin F."/>
            <person name="Cullen D."/>
            <person name="Grigoriev I.V."/>
            <person name="Hibbett D.S."/>
        </authorList>
    </citation>
    <scope>NUCLEOTIDE SEQUENCE [LARGE SCALE GENOMIC DNA]</scope>
    <source>
        <strain evidence="5">HHB-11173 SS5</strain>
    </source>
</reference>
<dbReference type="Proteomes" id="UP000054196">
    <property type="component" value="Unassembled WGS sequence"/>
</dbReference>
<dbReference type="Pfam" id="PF24564">
    <property type="entry name" value="DUF7605"/>
    <property type="match status" value="1"/>
</dbReference>
<evidence type="ECO:0000313" key="5">
    <source>
        <dbReference type="Proteomes" id="UP000054196"/>
    </source>
</evidence>
<dbReference type="eggNOG" id="ENOG502QU12">
    <property type="taxonomic scope" value="Eukaryota"/>
</dbReference>
<evidence type="ECO:0000313" key="4">
    <source>
        <dbReference type="EMBL" id="EIN03960.1"/>
    </source>
</evidence>
<dbReference type="PANTHER" id="PTHR36681">
    <property type="entry name" value="NUCLEAR GTPASE, GERMINAL CENTER-ASSOCIATED, TANDEM DUPLICATE 3"/>
    <property type="match status" value="1"/>
</dbReference>
<dbReference type="HOGENOM" id="CLU_316669_0_0_1"/>
<dbReference type="RefSeq" id="XP_007388749.1">
    <property type="nucleotide sequence ID" value="XM_007388687.1"/>
</dbReference>
<dbReference type="PANTHER" id="PTHR36681:SF3">
    <property type="entry name" value="NUCLEAR GTPASE, GERMINAL CENTER-ASSOCIATED, TANDEM DUPLICATE 3"/>
    <property type="match status" value="1"/>
</dbReference>
<feature type="coiled-coil region" evidence="1">
    <location>
        <begin position="357"/>
        <end position="384"/>
    </location>
</feature>
<dbReference type="KEGG" id="psq:PUNSTDRAFT_146729"/>
<feature type="compositionally biased region" description="Polar residues" evidence="2">
    <location>
        <begin position="417"/>
        <end position="427"/>
    </location>
</feature>
<proteinExistence type="predicted"/>
<feature type="domain" description="DUF7605" evidence="3">
    <location>
        <begin position="686"/>
        <end position="838"/>
    </location>
</feature>
<sequence>MVPKTPAWVLKCGLELLHDLFGMMQCWSVHEDRLKQLTPRQLVQDQAPNYDGRGLWNNGGRKKFPIECYTRRHVLYRAGYALPLTSNPRSEQILPAVSSGKAGTGVPIQVEYHEDSNIFAEVCFITRDEWLKEISDFLVNAEDDDGVRNVARIVRGVNKIDGAVITFEKLQAAYPGLKPQDLDRISAEDVVAKGPHLDECFGRTKIFIGDASAVSQQLRIFVTQNGARSRARGGNFWPIVSSVNIKIKSPVLESGAVFVDLPGSEDVNTARASVAESYKNNADAFLIVSAATRAEDDERAHRLFKSLLLGEFHALSFGHSLIFVVEGRMRDNIAFVCTKTDENVDGYADDIADDEKLEEQQVAIFEARDLLQKAQERLALLRSQQDEDACALQDGDQVSLHTRFSDPNGSRKRRGVNDTSCSTSNAARQKRQRVRMLAPEFRSNMLPSSVSEWDDLFGMEVDTPSHNSPVSELQKAVDVRDTIATELARKEADLRLYLARHRSQSIREGVRSKLTDMIQEWTWGGECDAPYSTLVGRGQPEFFPCSAQEYLRLSGKSQRSGAGGVFTRLGETGILSLRKWCSDVSTRTHRSASGRFLEELRSYIEDVRSFMDNTLAGRAGHRARLQTWGTLIRKHLLPRFEELVKDEVSELQAAFRDRIEEFCVYAAERADKEVVRVLDRLYSKPWPTVRATLRAKGEHRTNLNAEFVAPFTDDIMVAWRAMFSMVIFDDVEEKVEEIVKEMLASIERSDNMQLTDSATKAVFDARRESCIKIVHKHLKFARSDFQQFMCYTQINVSQSLASNIKYQLEEGYRAAMRHTGKGSVNLQKDEFRRFVLSDDLHLFKGLQTYIQAALDRAATEAGFKLSRQLDNLTGKLVNDISLLWEAPTENYRRDKLKVYDLISGVKRLEVPLTSAHPRLGA</sequence>
<feature type="region of interest" description="Disordered" evidence="2">
    <location>
        <begin position="401"/>
        <end position="429"/>
    </location>
</feature>
<evidence type="ECO:0000256" key="1">
    <source>
        <dbReference type="SAM" id="Coils"/>
    </source>
</evidence>
<accession>R7S0P0</accession>
<keyword evidence="1" id="KW-0175">Coiled coil</keyword>
<dbReference type="AlphaFoldDB" id="R7S0P0"/>
<evidence type="ECO:0000256" key="2">
    <source>
        <dbReference type="SAM" id="MobiDB-lite"/>
    </source>
</evidence>
<dbReference type="OrthoDB" id="2804455at2759"/>
<dbReference type="EMBL" id="JH687557">
    <property type="protein sequence ID" value="EIN03960.1"/>
    <property type="molecule type" value="Genomic_DNA"/>
</dbReference>
<dbReference type="GeneID" id="18881701"/>
<dbReference type="Gene3D" id="3.40.50.300">
    <property type="entry name" value="P-loop containing nucleotide triphosphate hydrolases"/>
    <property type="match status" value="1"/>
</dbReference>
<keyword evidence="5" id="KW-1185">Reference proteome</keyword>
<organism evidence="4 5">
    <name type="scientific">Punctularia strigosozonata (strain HHB-11173)</name>
    <name type="common">White-rot fungus</name>
    <dbReference type="NCBI Taxonomy" id="741275"/>
    <lineage>
        <taxon>Eukaryota</taxon>
        <taxon>Fungi</taxon>
        <taxon>Dikarya</taxon>
        <taxon>Basidiomycota</taxon>
        <taxon>Agaricomycotina</taxon>
        <taxon>Agaricomycetes</taxon>
        <taxon>Corticiales</taxon>
        <taxon>Punctulariaceae</taxon>
        <taxon>Punctularia</taxon>
    </lineage>
</organism>
<dbReference type="OMA" id="TPRDYED"/>
<gene>
    <name evidence="4" type="ORF">PUNSTDRAFT_146729</name>
</gene>
<name>R7S0P0_PUNST</name>
<evidence type="ECO:0000259" key="3">
    <source>
        <dbReference type="Pfam" id="PF24564"/>
    </source>
</evidence>